<evidence type="ECO:0000313" key="1">
    <source>
        <dbReference type="EMBL" id="WBW50525.1"/>
    </source>
</evidence>
<organism evidence="1 2">
    <name type="scientific">Peptoniphilus equinus</name>
    <dbReference type="NCBI Taxonomy" id="3016343"/>
    <lineage>
        <taxon>Bacteria</taxon>
        <taxon>Bacillati</taxon>
        <taxon>Bacillota</taxon>
        <taxon>Tissierellia</taxon>
        <taxon>Tissierellales</taxon>
        <taxon>Peptoniphilaceae</taxon>
        <taxon>Peptoniphilus</taxon>
    </lineage>
</organism>
<dbReference type="InterPro" id="IPR027396">
    <property type="entry name" value="DsrEFH-like"/>
</dbReference>
<dbReference type="Proteomes" id="UP001210339">
    <property type="component" value="Chromosome"/>
</dbReference>
<name>A0ABY7QUR6_9FIRM</name>
<proteinExistence type="predicted"/>
<protein>
    <recommendedName>
        <fullName evidence="3">DsrE/DsrF-like family protein</fullName>
    </recommendedName>
</protein>
<sequence>MKVIFHILDQTKWQTNLDNIRDLLSYDSNAQIEVIVGAEAAQIFTAYSGLDFGDLLDSPKVHFSISKMAMDNYKMEPDLLPNGIVIEDLLIAKTVRLQNEEGYAYIRL</sequence>
<dbReference type="Gene3D" id="3.40.1260.10">
    <property type="entry name" value="DsrEFH-like"/>
    <property type="match status" value="1"/>
</dbReference>
<dbReference type="EMBL" id="CP115667">
    <property type="protein sequence ID" value="WBW50525.1"/>
    <property type="molecule type" value="Genomic_DNA"/>
</dbReference>
<reference evidence="1 2" key="1">
    <citation type="submission" date="2023-01" db="EMBL/GenBank/DDBJ databases">
        <authorList>
            <person name="Lee S.H."/>
            <person name="Jung H.S."/>
            <person name="Yun J.U."/>
        </authorList>
    </citation>
    <scope>NUCLEOTIDE SEQUENCE [LARGE SCALE GENOMIC DNA]</scope>
    <source>
        <strain evidence="1 2">CBA3646</strain>
    </source>
</reference>
<evidence type="ECO:0008006" key="3">
    <source>
        <dbReference type="Google" id="ProtNLM"/>
    </source>
</evidence>
<gene>
    <name evidence="1" type="ORF">O6R05_02980</name>
</gene>
<accession>A0ABY7QUR6</accession>
<dbReference type="RefSeq" id="WP_271192057.1">
    <property type="nucleotide sequence ID" value="NZ_CP115667.1"/>
</dbReference>
<keyword evidence="2" id="KW-1185">Reference proteome</keyword>
<evidence type="ECO:0000313" key="2">
    <source>
        <dbReference type="Proteomes" id="UP001210339"/>
    </source>
</evidence>
<dbReference type="SUPFAM" id="SSF75169">
    <property type="entry name" value="DsrEFH-like"/>
    <property type="match status" value="1"/>
</dbReference>